<accession>A0AC59Y9J5</accession>
<name>A0AC59Y9J5_RANTA</name>
<dbReference type="EMBL" id="OX596095">
    <property type="protein sequence ID" value="CAM9507411.1"/>
    <property type="molecule type" value="Genomic_DNA"/>
</dbReference>
<gene>
    <name evidence="1" type="ORF">MRATA1EN22A_LOCUS3497</name>
</gene>
<reference evidence="1" key="2">
    <citation type="submission" date="2025-03" db="EMBL/GenBank/DDBJ databases">
        <authorList>
            <consortium name="ELIXIR-Norway"/>
            <consortium name="Elixir Norway"/>
        </authorList>
    </citation>
    <scope>NUCLEOTIDE SEQUENCE</scope>
</reference>
<evidence type="ECO:0000313" key="2">
    <source>
        <dbReference type="Proteomes" id="UP001162501"/>
    </source>
</evidence>
<organism evidence="1 2">
    <name type="scientific">Rangifer tarandus platyrhynchus</name>
    <name type="common">Svalbard reindeer</name>
    <dbReference type="NCBI Taxonomy" id="3082113"/>
    <lineage>
        <taxon>Eukaryota</taxon>
        <taxon>Metazoa</taxon>
        <taxon>Chordata</taxon>
        <taxon>Craniata</taxon>
        <taxon>Vertebrata</taxon>
        <taxon>Euteleostomi</taxon>
        <taxon>Mammalia</taxon>
        <taxon>Eutheria</taxon>
        <taxon>Laurasiatheria</taxon>
        <taxon>Artiodactyla</taxon>
        <taxon>Ruminantia</taxon>
        <taxon>Pecora</taxon>
        <taxon>Cervidae</taxon>
        <taxon>Odocoileinae</taxon>
        <taxon>Rangifer</taxon>
    </lineage>
</organism>
<sequence>MEIRAEHVGLLHPQIPTLHPAFSFSALIAAARGPTVPRAESTRAESESGQCSCLQGVLRLVSVAPYSLKALHALHVRATVTILQPNYLCSSASPCGTSSNLKAEKAAWHEVEKGKLVVYIEGEDSGESPIRLQSEDKINIYT</sequence>
<dbReference type="Proteomes" id="UP001162501">
    <property type="component" value="Chromosome 11"/>
</dbReference>
<proteinExistence type="predicted"/>
<reference evidence="1" key="1">
    <citation type="submission" date="2023-05" db="EMBL/GenBank/DDBJ databases">
        <authorList>
            <consortium name="ELIXIR-Norway"/>
        </authorList>
    </citation>
    <scope>NUCLEOTIDE SEQUENCE</scope>
</reference>
<evidence type="ECO:0000313" key="1">
    <source>
        <dbReference type="EMBL" id="CAM9507411.1"/>
    </source>
</evidence>
<protein>
    <submittedName>
        <fullName evidence="1">Uncharacterized protein</fullName>
    </submittedName>
</protein>